<dbReference type="InterPro" id="IPR023170">
    <property type="entry name" value="HhH_base_excis_C"/>
</dbReference>
<proteinExistence type="predicted"/>
<gene>
    <name evidence="1" type="ORF">IAC51_02580</name>
</gene>
<reference evidence="1" key="2">
    <citation type="journal article" date="2021" name="PeerJ">
        <title>Extensive microbial diversity within the chicken gut microbiome revealed by metagenomics and culture.</title>
        <authorList>
            <person name="Gilroy R."/>
            <person name="Ravi A."/>
            <person name="Getino M."/>
            <person name="Pursley I."/>
            <person name="Horton D.L."/>
            <person name="Alikhan N.F."/>
            <person name="Baker D."/>
            <person name="Gharbi K."/>
            <person name="Hall N."/>
            <person name="Watson M."/>
            <person name="Adriaenssens E.M."/>
            <person name="Foster-Nyarko E."/>
            <person name="Jarju S."/>
            <person name="Secka A."/>
            <person name="Antonio M."/>
            <person name="Oren A."/>
            <person name="Chaudhuri R.R."/>
            <person name="La Ragione R."/>
            <person name="Hildebrand F."/>
            <person name="Pallen M.J."/>
        </authorList>
    </citation>
    <scope>NUCLEOTIDE SEQUENCE</scope>
    <source>
        <strain evidence="1">3924</strain>
    </source>
</reference>
<evidence type="ECO:0000313" key="1">
    <source>
        <dbReference type="EMBL" id="MBO8439515.1"/>
    </source>
</evidence>
<name>A0A940IE88_9BACT</name>
<comment type="caution">
    <text evidence="1">The sequence shown here is derived from an EMBL/GenBank/DDBJ whole genome shotgun (WGS) entry which is preliminary data.</text>
</comment>
<dbReference type="NCBIfam" id="TIGR02757">
    <property type="entry name" value="TIGR02757 family protein"/>
    <property type="match status" value="1"/>
</dbReference>
<accession>A0A940IE88</accession>
<organism evidence="1 2">
    <name type="scientific">Candidatus Aphodosoma intestinipullorum</name>
    <dbReference type="NCBI Taxonomy" id="2840674"/>
    <lineage>
        <taxon>Bacteria</taxon>
        <taxon>Pseudomonadati</taxon>
        <taxon>Bacteroidota</taxon>
        <taxon>Bacteroidia</taxon>
        <taxon>Bacteroidales</taxon>
        <taxon>Candidatus Aphodosoma</taxon>
    </lineage>
</organism>
<reference evidence="1" key="1">
    <citation type="submission" date="2020-10" db="EMBL/GenBank/DDBJ databases">
        <authorList>
            <person name="Gilroy R."/>
        </authorList>
    </citation>
    <scope>NUCLEOTIDE SEQUENCE</scope>
    <source>
        <strain evidence="1">3924</strain>
    </source>
</reference>
<dbReference type="EMBL" id="JADIMV010000046">
    <property type="protein sequence ID" value="MBO8439515.1"/>
    <property type="molecule type" value="Genomic_DNA"/>
</dbReference>
<evidence type="ECO:0000313" key="2">
    <source>
        <dbReference type="Proteomes" id="UP000712007"/>
    </source>
</evidence>
<dbReference type="AlphaFoldDB" id="A0A940IE88"/>
<protein>
    <submittedName>
        <fullName evidence="1">TIGR02757 family protein</fullName>
    </submittedName>
</protein>
<sequence>MEKAQRDDLKELLDRKAAEYNTEEFIARDPVQFPRRYEEKRDIEVVALLTSTIAWGNRRMILRSCSRMLELMGSSPYSFIMERGAEQIDPEKNIHRTFFGRDFQYICRGLNGLYTRHNDMEELFAGGDPWEGIARLRETLAEGNGMTYSRHISNPDTSACKRLHMMLRWLCRRDGIVDIGIWHSVSPADLRIPLDVHVGRIARSLGLIERKANDRKSVELLTAELRRMDPEDPTKYDFALFGMGESGETV</sequence>
<dbReference type="Gene3D" id="1.10.1670.10">
    <property type="entry name" value="Helix-hairpin-Helix base-excision DNA repair enzymes (C-terminal)"/>
    <property type="match status" value="1"/>
</dbReference>
<dbReference type="Proteomes" id="UP000712007">
    <property type="component" value="Unassembled WGS sequence"/>
</dbReference>
<dbReference type="Pfam" id="PF09674">
    <property type="entry name" value="DUF2400"/>
    <property type="match status" value="1"/>
</dbReference>
<dbReference type="InterPro" id="IPR014127">
    <property type="entry name" value="CHP02757"/>
</dbReference>